<dbReference type="OrthoDB" id="2592518at2"/>
<dbReference type="Proteomes" id="UP000306477">
    <property type="component" value="Unassembled WGS sequence"/>
</dbReference>
<dbReference type="InterPro" id="IPR046953">
    <property type="entry name" value="Spore_GerAC-like_C"/>
</dbReference>
<dbReference type="Pfam" id="PF25198">
    <property type="entry name" value="Spore_GerAC_N"/>
    <property type="match status" value="1"/>
</dbReference>
<evidence type="ECO:0000313" key="10">
    <source>
        <dbReference type="EMBL" id="THE14186.1"/>
    </source>
</evidence>
<keyword evidence="5" id="KW-0472">Membrane</keyword>
<dbReference type="Gene3D" id="3.30.300.210">
    <property type="entry name" value="Nutrient germinant receptor protein C, domain 3"/>
    <property type="match status" value="1"/>
</dbReference>
<accession>A0A4S3PXH8</accession>
<dbReference type="InterPro" id="IPR038501">
    <property type="entry name" value="Spore_GerAC_C_sf"/>
</dbReference>
<reference evidence="10 11" key="1">
    <citation type="journal article" date="2019" name="Indoor Air">
        <title>Impacts of indoor surface finishes on bacterial viability.</title>
        <authorList>
            <person name="Hu J."/>
            <person name="Maamar S.B."/>
            <person name="Glawe A.J."/>
            <person name="Gottel N."/>
            <person name="Gilbert J.A."/>
            <person name="Hartmann E.M."/>
        </authorList>
    </citation>
    <scope>NUCLEOTIDE SEQUENCE [LARGE SCALE GENOMIC DNA]</scope>
    <source>
        <strain evidence="10 11">AF060A6</strain>
    </source>
</reference>
<dbReference type="Pfam" id="PF05504">
    <property type="entry name" value="Spore_GerAC"/>
    <property type="match status" value="1"/>
</dbReference>
<name>A0A4S3PXH8_9BACI</name>
<evidence type="ECO:0000313" key="11">
    <source>
        <dbReference type="Proteomes" id="UP000306477"/>
    </source>
</evidence>
<dbReference type="PANTHER" id="PTHR35789">
    <property type="entry name" value="SPORE GERMINATION PROTEIN B3"/>
    <property type="match status" value="1"/>
</dbReference>
<keyword evidence="11" id="KW-1185">Reference proteome</keyword>
<evidence type="ECO:0000259" key="8">
    <source>
        <dbReference type="Pfam" id="PF05504"/>
    </source>
</evidence>
<proteinExistence type="inferred from homology"/>
<evidence type="ECO:0000256" key="7">
    <source>
        <dbReference type="ARBA" id="ARBA00023288"/>
    </source>
</evidence>
<feature type="domain" description="Spore germination GerAC-like C-terminal" evidence="8">
    <location>
        <begin position="198"/>
        <end position="357"/>
    </location>
</feature>
<keyword evidence="7" id="KW-0449">Lipoprotein</keyword>
<evidence type="ECO:0000256" key="6">
    <source>
        <dbReference type="ARBA" id="ARBA00023139"/>
    </source>
</evidence>
<dbReference type="NCBIfam" id="TIGR02887">
    <property type="entry name" value="spore_ger_x_C"/>
    <property type="match status" value="1"/>
</dbReference>
<dbReference type="EMBL" id="SLUB01000005">
    <property type="protein sequence ID" value="THE14186.1"/>
    <property type="molecule type" value="Genomic_DNA"/>
</dbReference>
<dbReference type="PANTHER" id="PTHR35789:SF1">
    <property type="entry name" value="SPORE GERMINATION PROTEIN B3"/>
    <property type="match status" value="1"/>
</dbReference>
<dbReference type="GO" id="GO:0009847">
    <property type="term" value="P:spore germination"/>
    <property type="evidence" value="ECO:0007669"/>
    <property type="project" value="InterPro"/>
</dbReference>
<comment type="subcellular location">
    <subcellularLocation>
        <location evidence="1">Membrane</location>
        <topology evidence="1">Lipid-anchor</topology>
    </subcellularLocation>
</comment>
<evidence type="ECO:0000256" key="5">
    <source>
        <dbReference type="ARBA" id="ARBA00023136"/>
    </source>
</evidence>
<comment type="caution">
    <text evidence="10">The sequence shown here is derived from an EMBL/GenBank/DDBJ whole genome shotgun (WGS) entry which is preliminary data.</text>
</comment>
<evidence type="ECO:0000256" key="3">
    <source>
        <dbReference type="ARBA" id="ARBA00022544"/>
    </source>
</evidence>
<keyword evidence="4" id="KW-0732">Signal</keyword>
<organism evidence="10 11">
    <name type="scientific">Bacillus timonensis</name>
    <dbReference type="NCBI Taxonomy" id="1033734"/>
    <lineage>
        <taxon>Bacteria</taxon>
        <taxon>Bacillati</taxon>
        <taxon>Bacillota</taxon>
        <taxon>Bacilli</taxon>
        <taxon>Bacillales</taxon>
        <taxon>Bacillaceae</taxon>
        <taxon>Bacillus</taxon>
    </lineage>
</organism>
<keyword evidence="3" id="KW-0309">Germination</keyword>
<keyword evidence="6" id="KW-0564">Palmitate</keyword>
<comment type="similarity">
    <text evidence="2">Belongs to the GerABKC lipoprotein family.</text>
</comment>
<feature type="domain" description="Spore germination protein N-terminal" evidence="9">
    <location>
        <begin position="26"/>
        <end position="189"/>
    </location>
</feature>
<dbReference type="GO" id="GO:0016020">
    <property type="term" value="C:membrane"/>
    <property type="evidence" value="ECO:0007669"/>
    <property type="project" value="UniProtKB-SubCell"/>
</dbReference>
<dbReference type="InterPro" id="IPR008844">
    <property type="entry name" value="Spore_GerAC-like"/>
</dbReference>
<evidence type="ECO:0000259" key="9">
    <source>
        <dbReference type="Pfam" id="PF25198"/>
    </source>
</evidence>
<evidence type="ECO:0000256" key="1">
    <source>
        <dbReference type="ARBA" id="ARBA00004635"/>
    </source>
</evidence>
<evidence type="ECO:0000256" key="4">
    <source>
        <dbReference type="ARBA" id="ARBA00022729"/>
    </source>
</evidence>
<protein>
    <submittedName>
        <fullName evidence="10">Ger(X)C family spore germination protein</fullName>
    </submittedName>
</protein>
<dbReference type="RefSeq" id="WP_136378513.1">
    <property type="nucleotide sequence ID" value="NZ_SLUB01000005.1"/>
</dbReference>
<evidence type="ECO:0000256" key="2">
    <source>
        <dbReference type="ARBA" id="ARBA00007886"/>
    </source>
</evidence>
<dbReference type="InterPro" id="IPR057336">
    <property type="entry name" value="GerAC_N"/>
</dbReference>
<dbReference type="AlphaFoldDB" id="A0A4S3PXH8"/>
<gene>
    <name evidence="10" type="ORF">E1I69_05070</name>
</gene>
<sequence length="360" mass="40314">MKKIFIGIVLTAFTVVTIVYGKVPEEIIDEVNIVAAVGFDRAEGQKISGTAVIPVFHSDKSIDNASFTDESVLAKEIINVLQKQSADPLVTGGLRVAIYEDELAKNGILRYVDALQRDASVGAKVYLGIIEGKTREVLEKDLGNRGTGEYLSVILEHNITKQDVPKSDLHTFLYSHYMEGLDPYLPTLKLIGDKMEITGLALFDNGTMVSKIEEENLFFFKAMVENYGEGSYTLRLKDTDEYASVKRIKTKRKIKVEEVHGSPKVNITIKFEGILSEFSGKKATPEITKQIITQLESIIKEKSEEMLKHFQEKNIDPVGIGYMARHSVRGLNFEKWQLDYPNIEIAVHAKVKLIETGITQ</sequence>